<accession>A0A9E6RAE5</accession>
<dbReference type="AlphaFoldDB" id="A0A9E6RAE5"/>
<dbReference type="Proteomes" id="UP000825701">
    <property type="component" value="Chromosome"/>
</dbReference>
<protein>
    <submittedName>
        <fullName evidence="1">Uncharacterized protein</fullName>
    </submittedName>
</protein>
<name>A0A9E6RAE5_9HYPH</name>
<keyword evidence="2" id="KW-1185">Reference proteome</keyword>
<dbReference type="EMBL" id="CP081869">
    <property type="protein sequence ID" value="QZO01148.1"/>
    <property type="molecule type" value="Genomic_DNA"/>
</dbReference>
<proteinExistence type="predicted"/>
<sequence>MLDGIEHAGFAPVGFRTVHGFAYLGNLLAPLWDVDPLDGKILKKGYPYYPEVRQALDTLIFNGLVDLTKLEAKCINSEWVAEGEIGLNYKAARPLLDKLDVFSDEKAVRDFLKALAFSVSPFADELPHIVMSDVTWTDNRTGRGDVIDFAEYRNANYSLNVANAFDRALPTSMIPSRGEKLQFYIHLLEKRASVLRS</sequence>
<dbReference type="KEGG" id="cmet:K6K41_06240"/>
<dbReference type="RefSeq" id="WP_261404385.1">
    <property type="nucleotide sequence ID" value="NZ_CP081869.1"/>
</dbReference>
<reference evidence="1" key="1">
    <citation type="submission" date="2021-08" db="EMBL/GenBank/DDBJ databases">
        <authorList>
            <person name="Zhang H."/>
            <person name="Xu M."/>
            <person name="Yu Z."/>
            <person name="Yang L."/>
            <person name="Cai Y."/>
        </authorList>
    </citation>
    <scope>NUCLEOTIDE SEQUENCE</scope>
    <source>
        <strain evidence="1">CHL1</strain>
    </source>
</reference>
<gene>
    <name evidence="1" type="ORF">K6K41_06240</name>
</gene>
<evidence type="ECO:0000313" key="1">
    <source>
        <dbReference type="EMBL" id="QZO01148.1"/>
    </source>
</evidence>
<organism evidence="1 2">
    <name type="scientific">Chenggangzhangella methanolivorans</name>
    <dbReference type="NCBI Taxonomy" id="1437009"/>
    <lineage>
        <taxon>Bacteria</taxon>
        <taxon>Pseudomonadati</taxon>
        <taxon>Pseudomonadota</taxon>
        <taxon>Alphaproteobacteria</taxon>
        <taxon>Hyphomicrobiales</taxon>
        <taxon>Methylopilaceae</taxon>
        <taxon>Chenggangzhangella</taxon>
    </lineage>
</organism>
<evidence type="ECO:0000313" key="2">
    <source>
        <dbReference type="Proteomes" id="UP000825701"/>
    </source>
</evidence>